<sequence>MFLFLQTVLSFPTVVFSVLLAAAVLYWLVAALGLLEIDVLDGWFGGDSADVDAEAMAGPLMRYGLGGVPLTLVLTVLVFFAWLLCYFAELLVLRHLPGALHWALGLGVAAGALVVSAFATGVALRPARRFFAKLKPAPQKSVLGQTAIVRSPEITPSLGMASVEDGGAGLILQVRDEGGRYKRGDRVVLIEYLPEQNAYRVVGEDEFQGL</sequence>
<dbReference type="Proteomes" id="UP000264492">
    <property type="component" value="Unassembled WGS sequence"/>
</dbReference>
<dbReference type="RefSeq" id="WP_115861101.1">
    <property type="nucleotide sequence ID" value="NZ_QTSU01000003.1"/>
</dbReference>
<feature type="transmembrane region" description="Helical" evidence="1">
    <location>
        <begin position="14"/>
        <end position="35"/>
    </location>
</feature>
<dbReference type="EMBL" id="QTSU01000003">
    <property type="protein sequence ID" value="RDZ26759.1"/>
    <property type="molecule type" value="Genomic_DNA"/>
</dbReference>
<evidence type="ECO:0008006" key="4">
    <source>
        <dbReference type="Google" id="ProtNLM"/>
    </source>
</evidence>
<feature type="transmembrane region" description="Helical" evidence="1">
    <location>
        <begin position="99"/>
        <end position="124"/>
    </location>
</feature>
<gene>
    <name evidence="2" type="ORF">DX914_17470</name>
</gene>
<dbReference type="AlphaFoldDB" id="A0A371JYK9"/>
<reference evidence="2 3" key="1">
    <citation type="submission" date="2018-08" db="EMBL/GenBank/DDBJ databases">
        <title>Lysobacter sp. zong2l5, whole genome shotgun sequence.</title>
        <authorList>
            <person name="Zhang X."/>
            <person name="Feng G."/>
            <person name="Zhu H."/>
        </authorList>
    </citation>
    <scope>NUCLEOTIDE SEQUENCE [LARGE SCALE GENOMIC DNA]</scope>
    <source>
        <strain evidence="3">zong2l5</strain>
    </source>
</reference>
<comment type="caution">
    <text evidence="2">The sequence shown here is derived from an EMBL/GenBank/DDBJ whole genome shotgun (WGS) entry which is preliminary data.</text>
</comment>
<keyword evidence="3" id="KW-1185">Reference proteome</keyword>
<evidence type="ECO:0000313" key="2">
    <source>
        <dbReference type="EMBL" id="RDZ26759.1"/>
    </source>
</evidence>
<name>A0A371JYK9_9GAMM</name>
<feature type="transmembrane region" description="Helical" evidence="1">
    <location>
        <begin position="70"/>
        <end position="93"/>
    </location>
</feature>
<accession>A0A371JYK9</accession>
<keyword evidence="1" id="KW-0812">Transmembrane</keyword>
<dbReference type="OrthoDB" id="8912654at2"/>
<proteinExistence type="predicted"/>
<protein>
    <recommendedName>
        <fullName evidence="4">DUF1449 family protein</fullName>
    </recommendedName>
</protein>
<keyword evidence="1" id="KW-1133">Transmembrane helix</keyword>
<evidence type="ECO:0000313" key="3">
    <source>
        <dbReference type="Proteomes" id="UP000264492"/>
    </source>
</evidence>
<keyword evidence="1" id="KW-0472">Membrane</keyword>
<evidence type="ECO:0000256" key="1">
    <source>
        <dbReference type="SAM" id="Phobius"/>
    </source>
</evidence>
<organism evidence="2 3">
    <name type="scientific">Lysobacter silvisoli</name>
    <dbReference type="NCBI Taxonomy" id="2293254"/>
    <lineage>
        <taxon>Bacteria</taxon>
        <taxon>Pseudomonadati</taxon>
        <taxon>Pseudomonadota</taxon>
        <taxon>Gammaproteobacteria</taxon>
        <taxon>Lysobacterales</taxon>
        <taxon>Lysobacteraceae</taxon>
        <taxon>Lysobacter</taxon>
    </lineage>
</organism>